<evidence type="ECO:0000313" key="17">
    <source>
        <dbReference type="Proteomes" id="UP000316331"/>
    </source>
</evidence>
<dbReference type="InterPro" id="IPR016036">
    <property type="entry name" value="Malonyl_transacylase_ACP-bd"/>
</dbReference>
<dbReference type="Proteomes" id="UP000316331">
    <property type="component" value="Unassembled WGS sequence"/>
</dbReference>
<dbReference type="SMART" id="SM00826">
    <property type="entry name" value="PKS_DH"/>
    <property type="match status" value="1"/>
</dbReference>
<name>A0A543FBE7_9NOCA</name>
<keyword evidence="9" id="KW-0511">Multifunctional enzyme</keyword>
<dbReference type="Gene3D" id="3.90.180.10">
    <property type="entry name" value="Medium-chain alcohol dehydrogenases, catalytic domain"/>
    <property type="match status" value="1"/>
</dbReference>
<dbReference type="InterPro" id="IPR013968">
    <property type="entry name" value="PKS_KR"/>
</dbReference>
<evidence type="ECO:0000256" key="12">
    <source>
        <dbReference type="SAM" id="MobiDB-lite"/>
    </source>
</evidence>
<dbReference type="SMART" id="SM00829">
    <property type="entry name" value="PKS_ER"/>
    <property type="match status" value="1"/>
</dbReference>
<dbReference type="SMART" id="SM00823">
    <property type="entry name" value="PKS_PP"/>
    <property type="match status" value="2"/>
</dbReference>
<dbReference type="SUPFAM" id="SSF47336">
    <property type="entry name" value="ACP-like"/>
    <property type="match status" value="2"/>
</dbReference>
<dbReference type="CDD" id="cd00833">
    <property type="entry name" value="PKS"/>
    <property type="match status" value="1"/>
</dbReference>
<feature type="region of interest" description="Disordered" evidence="12">
    <location>
        <begin position="591"/>
        <end position="610"/>
    </location>
</feature>
<dbReference type="FunFam" id="3.40.47.10:FF:000019">
    <property type="entry name" value="Polyketide synthase type I"/>
    <property type="match status" value="1"/>
</dbReference>
<feature type="domain" description="Carrier" evidence="13">
    <location>
        <begin position="613"/>
        <end position="690"/>
    </location>
</feature>
<dbReference type="CDD" id="cd05195">
    <property type="entry name" value="enoyl_red"/>
    <property type="match status" value="1"/>
</dbReference>
<dbReference type="GO" id="GO:0071770">
    <property type="term" value="P:DIM/DIP cell wall layer assembly"/>
    <property type="evidence" value="ECO:0007669"/>
    <property type="project" value="TreeGrafter"/>
</dbReference>
<dbReference type="EMBL" id="VFPG01000001">
    <property type="protein sequence ID" value="TQM31120.1"/>
    <property type="molecule type" value="Genomic_DNA"/>
</dbReference>
<evidence type="ECO:0000256" key="4">
    <source>
        <dbReference type="ARBA" id="ARBA00022598"/>
    </source>
</evidence>
<keyword evidence="3" id="KW-0597">Phosphoprotein</keyword>
<dbReference type="InterPro" id="IPR016039">
    <property type="entry name" value="Thiolase-like"/>
</dbReference>
<dbReference type="Pfam" id="PF00107">
    <property type="entry name" value="ADH_zinc_N"/>
    <property type="match status" value="1"/>
</dbReference>
<dbReference type="InterPro" id="IPR032821">
    <property type="entry name" value="PKS_assoc"/>
</dbReference>
<evidence type="ECO:0000256" key="3">
    <source>
        <dbReference type="ARBA" id="ARBA00022553"/>
    </source>
</evidence>
<dbReference type="SMART" id="SM01294">
    <property type="entry name" value="PKS_PP_betabranch"/>
    <property type="match status" value="2"/>
</dbReference>
<dbReference type="GO" id="GO:0005886">
    <property type="term" value="C:plasma membrane"/>
    <property type="evidence" value="ECO:0007669"/>
    <property type="project" value="TreeGrafter"/>
</dbReference>
<evidence type="ECO:0000256" key="10">
    <source>
        <dbReference type="ARBA" id="ARBA00023315"/>
    </source>
</evidence>
<feature type="region of interest" description="C-terminal hotdog fold" evidence="11">
    <location>
        <begin position="1732"/>
        <end position="1875"/>
    </location>
</feature>
<dbReference type="Gene3D" id="3.40.50.12780">
    <property type="entry name" value="N-terminal domain of ligase-like"/>
    <property type="match status" value="1"/>
</dbReference>
<evidence type="ECO:0000256" key="2">
    <source>
        <dbReference type="ARBA" id="ARBA00022450"/>
    </source>
</evidence>
<comment type="similarity">
    <text evidence="1">Belongs to the ATP-dependent AMP-binding enzyme family.</text>
</comment>
<dbReference type="Pfam" id="PF00550">
    <property type="entry name" value="PP-binding"/>
    <property type="match status" value="2"/>
</dbReference>
<feature type="active site" description="Proton donor; for dehydratase activity" evidence="11">
    <location>
        <position position="1789"/>
    </location>
</feature>
<dbReference type="SUPFAM" id="SSF51735">
    <property type="entry name" value="NAD(P)-binding Rossmann-fold domains"/>
    <property type="match status" value="3"/>
</dbReference>
<dbReference type="InterPro" id="IPR040097">
    <property type="entry name" value="FAAL/FAAC"/>
</dbReference>
<dbReference type="InterPro" id="IPR020807">
    <property type="entry name" value="PKS_DH"/>
</dbReference>
<dbReference type="PANTHER" id="PTHR43775">
    <property type="entry name" value="FATTY ACID SYNTHASE"/>
    <property type="match status" value="1"/>
</dbReference>
<evidence type="ECO:0000256" key="11">
    <source>
        <dbReference type="PROSITE-ProRule" id="PRU01363"/>
    </source>
</evidence>
<reference evidence="16 17" key="1">
    <citation type="submission" date="2019-06" db="EMBL/GenBank/DDBJ databases">
        <title>Sequencing the genomes of 1000 actinobacteria strains.</title>
        <authorList>
            <person name="Klenk H.-P."/>
        </authorList>
    </citation>
    <scope>NUCLEOTIDE SEQUENCE [LARGE SCALE GENOMIC DNA]</scope>
    <source>
        <strain evidence="16 17">DSM 103495</strain>
    </source>
</reference>
<dbReference type="SUPFAM" id="SSF50129">
    <property type="entry name" value="GroES-like"/>
    <property type="match status" value="1"/>
</dbReference>
<dbReference type="InterPro" id="IPR014043">
    <property type="entry name" value="Acyl_transferase_dom"/>
</dbReference>
<dbReference type="InterPro" id="IPR011032">
    <property type="entry name" value="GroES-like_sf"/>
</dbReference>
<keyword evidence="2" id="KW-0596">Phosphopantetheine</keyword>
<dbReference type="SUPFAM" id="SSF55048">
    <property type="entry name" value="Probable ACP-binding domain of malonyl-CoA ACP transacylase"/>
    <property type="match status" value="1"/>
</dbReference>
<dbReference type="CDD" id="cd08955">
    <property type="entry name" value="KR_2_FAS_SDR_x"/>
    <property type="match status" value="1"/>
</dbReference>
<accession>A0A543FBE7</accession>
<dbReference type="InterPro" id="IPR036291">
    <property type="entry name" value="NAD(P)-bd_dom_sf"/>
</dbReference>
<evidence type="ECO:0000256" key="9">
    <source>
        <dbReference type="ARBA" id="ARBA00023268"/>
    </source>
</evidence>
<dbReference type="FunFam" id="3.40.50.12780:FF:000013">
    <property type="entry name" value="Long-chain-fatty-acid--AMP ligase FadD32"/>
    <property type="match status" value="1"/>
</dbReference>
<gene>
    <name evidence="16" type="ORF">FB390_2773</name>
</gene>
<organism evidence="16 17">
    <name type="scientific">Nocardia bhagyanarayanae</name>
    <dbReference type="NCBI Taxonomy" id="1215925"/>
    <lineage>
        <taxon>Bacteria</taxon>
        <taxon>Bacillati</taxon>
        <taxon>Actinomycetota</taxon>
        <taxon>Actinomycetes</taxon>
        <taxon>Mycobacteriales</taxon>
        <taxon>Nocardiaceae</taxon>
        <taxon>Nocardia</taxon>
    </lineage>
</organism>
<dbReference type="PROSITE" id="PS00606">
    <property type="entry name" value="KS3_1"/>
    <property type="match status" value="1"/>
</dbReference>
<dbReference type="PROSITE" id="PS52019">
    <property type="entry name" value="PKS_MFAS_DH"/>
    <property type="match status" value="1"/>
</dbReference>
<dbReference type="Gene3D" id="1.10.1200.10">
    <property type="entry name" value="ACP-like"/>
    <property type="match status" value="2"/>
</dbReference>
<dbReference type="GO" id="GO:0016874">
    <property type="term" value="F:ligase activity"/>
    <property type="evidence" value="ECO:0007669"/>
    <property type="project" value="UniProtKB-KW"/>
</dbReference>
<dbReference type="Gene3D" id="3.10.129.110">
    <property type="entry name" value="Polyketide synthase dehydratase"/>
    <property type="match status" value="1"/>
</dbReference>
<dbReference type="Pfam" id="PF00698">
    <property type="entry name" value="Acyl_transf_1"/>
    <property type="match status" value="1"/>
</dbReference>
<dbReference type="InterPro" id="IPR042104">
    <property type="entry name" value="PKS_dehydratase_sf"/>
</dbReference>
<evidence type="ECO:0000313" key="16">
    <source>
        <dbReference type="EMBL" id="TQM31120.1"/>
    </source>
</evidence>
<dbReference type="InterPro" id="IPR025110">
    <property type="entry name" value="AMP-bd_C"/>
</dbReference>
<dbReference type="InterPro" id="IPR013154">
    <property type="entry name" value="ADH-like_N"/>
</dbReference>
<dbReference type="GO" id="GO:0004312">
    <property type="term" value="F:fatty acid synthase activity"/>
    <property type="evidence" value="ECO:0007669"/>
    <property type="project" value="TreeGrafter"/>
</dbReference>
<dbReference type="Gene3D" id="3.30.300.30">
    <property type="match status" value="1"/>
</dbReference>
<dbReference type="InterPro" id="IPR018201">
    <property type="entry name" value="Ketoacyl_synth_AS"/>
</dbReference>
<feature type="domain" description="Ketosynthase family 3 (KS3)" evidence="14">
    <location>
        <begin position="710"/>
        <end position="1119"/>
    </location>
</feature>
<dbReference type="Pfam" id="PF21089">
    <property type="entry name" value="PKS_DH_N"/>
    <property type="match status" value="1"/>
</dbReference>
<dbReference type="Pfam" id="PF16197">
    <property type="entry name" value="KAsynt_C_assoc"/>
    <property type="match status" value="1"/>
</dbReference>
<dbReference type="InterPro" id="IPR013149">
    <property type="entry name" value="ADH-like_C"/>
</dbReference>
<dbReference type="GO" id="GO:0004315">
    <property type="term" value="F:3-oxoacyl-[acyl-carrier-protein] synthase activity"/>
    <property type="evidence" value="ECO:0007669"/>
    <property type="project" value="InterPro"/>
</dbReference>
<dbReference type="InterPro" id="IPR050091">
    <property type="entry name" value="PKS_NRPS_Biosynth_Enz"/>
</dbReference>
<dbReference type="PROSITE" id="PS52004">
    <property type="entry name" value="KS3_2"/>
    <property type="match status" value="1"/>
</dbReference>
<evidence type="ECO:0000256" key="5">
    <source>
        <dbReference type="ARBA" id="ARBA00022679"/>
    </source>
</evidence>
<evidence type="ECO:0000259" key="13">
    <source>
        <dbReference type="PROSITE" id="PS50075"/>
    </source>
</evidence>
<dbReference type="InterPro" id="IPR009081">
    <property type="entry name" value="PP-bd_ACP"/>
</dbReference>
<dbReference type="Pfam" id="PF23024">
    <property type="entry name" value="AMP-dom_DIP2-like"/>
    <property type="match status" value="1"/>
</dbReference>
<dbReference type="PROSITE" id="PS50075">
    <property type="entry name" value="CARRIER"/>
    <property type="match status" value="2"/>
</dbReference>
<dbReference type="InterPro" id="IPR016035">
    <property type="entry name" value="Acyl_Trfase/lysoPLipase"/>
</dbReference>
<keyword evidence="17" id="KW-1185">Reference proteome</keyword>
<dbReference type="InterPro" id="IPR020843">
    <property type="entry name" value="ER"/>
</dbReference>
<dbReference type="InterPro" id="IPR020845">
    <property type="entry name" value="AMP-binding_CS"/>
</dbReference>
<keyword evidence="8" id="KW-0443">Lipid metabolism</keyword>
<dbReference type="RefSeq" id="WP_141809278.1">
    <property type="nucleotide sequence ID" value="NZ_VFPG01000001.1"/>
</dbReference>
<dbReference type="InterPro" id="IPR014030">
    <property type="entry name" value="Ketoacyl_synth_N"/>
</dbReference>
<feature type="compositionally biased region" description="Polar residues" evidence="12">
    <location>
        <begin position="692"/>
        <end position="702"/>
    </location>
</feature>
<dbReference type="InterPro" id="IPR001227">
    <property type="entry name" value="Ac_transferase_dom_sf"/>
</dbReference>
<dbReference type="Pfam" id="PF00109">
    <property type="entry name" value="ketoacyl-synt"/>
    <property type="match status" value="1"/>
</dbReference>
<protein>
    <submittedName>
        <fullName evidence="16">Acyl transferase domain-containing protein</fullName>
    </submittedName>
</protein>
<keyword evidence="4" id="KW-0436">Ligase</keyword>
<dbReference type="InterPro" id="IPR042099">
    <property type="entry name" value="ANL_N_sf"/>
</dbReference>
<feature type="region of interest" description="N-terminal hotdog fold" evidence="11">
    <location>
        <begin position="1592"/>
        <end position="1720"/>
    </location>
</feature>
<dbReference type="Pfam" id="PF02801">
    <property type="entry name" value="Ketoacyl-synt_C"/>
    <property type="match status" value="1"/>
</dbReference>
<dbReference type="InterPro" id="IPR057326">
    <property type="entry name" value="KR_dom"/>
</dbReference>
<dbReference type="InterPro" id="IPR049900">
    <property type="entry name" value="PKS_mFAS_DH"/>
</dbReference>
<dbReference type="GO" id="GO:0005737">
    <property type="term" value="C:cytoplasm"/>
    <property type="evidence" value="ECO:0007669"/>
    <property type="project" value="TreeGrafter"/>
</dbReference>
<dbReference type="SUPFAM" id="SSF56801">
    <property type="entry name" value="Acetyl-CoA synthetase-like"/>
    <property type="match status" value="1"/>
</dbReference>
<keyword evidence="7" id="KW-0521">NADP</keyword>
<comment type="caution">
    <text evidence="16">The sequence shown here is derived from an EMBL/GenBank/DDBJ whole genome shotgun (WGS) entry which is preliminary data.</text>
</comment>
<dbReference type="Pfam" id="PF00501">
    <property type="entry name" value="AMP-binding"/>
    <property type="match status" value="1"/>
</dbReference>
<dbReference type="InterPro" id="IPR049552">
    <property type="entry name" value="PKS_DH_N"/>
</dbReference>
<evidence type="ECO:0000256" key="8">
    <source>
        <dbReference type="ARBA" id="ARBA00023098"/>
    </source>
</evidence>
<evidence type="ECO:0000259" key="14">
    <source>
        <dbReference type="PROSITE" id="PS52004"/>
    </source>
</evidence>
<dbReference type="GO" id="GO:0016491">
    <property type="term" value="F:oxidoreductase activity"/>
    <property type="evidence" value="ECO:0007669"/>
    <property type="project" value="InterPro"/>
</dbReference>
<evidence type="ECO:0000256" key="6">
    <source>
        <dbReference type="ARBA" id="ARBA00022832"/>
    </source>
</evidence>
<evidence type="ECO:0000259" key="15">
    <source>
        <dbReference type="PROSITE" id="PS52019"/>
    </source>
</evidence>
<dbReference type="FunFam" id="3.40.366.10:FF:000002">
    <property type="entry name" value="Probable polyketide synthase 2"/>
    <property type="match status" value="1"/>
</dbReference>
<dbReference type="SMART" id="SM00827">
    <property type="entry name" value="PKS_AT"/>
    <property type="match status" value="1"/>
</dbReference>
<dbReference type="OrthoDB" id="9778690at2"/>
<feature type="active site" description="Proton acceptor; for dehydratase activity" evidence="11">
    <location>
        <position position="1625"/>
    </location>
</feature>
<keyword evidence="10" id="KW-0012">Acyltransferase</keyword>
<dbReference type="InterPro" id="IPR036736">
    <property type="entry name" value="ACP-like_sf"/>
</dbReference>
<dbReference type="Gene3D" id="3.40.366.10">
    <property type="entry name" value="Malonyl-Coenzyme A Acyl Carrier Protein, domain 2"/>
    <property type="match status" value="1"/>
</dbReference>
<dbReference type="CDD" id="cd05931">
    <property type="entry name" value="FAAL"/>
    <property type="match status" value="1"/>
</dbReference>
<dbReference type="Gene3D" id="3.30.70.3290">
    <property type="match status" value="1"/>
</dbReference>
<dbReference type="PROSITE" id="PS00455">
    <property type="entry name" value="AMP_BINDING"/>
    <property type="match status" value="1"/>
</dbReference>
<dbReference type="InterPro" id="IPR020806">
    <property type="entry name" value="PKS_PP-bd"/>
</dbReference>
<dbReference type="GO" id="GO:0006633">
    <property type="term" value="P:fatty acid biosynthetic process"/>
    <property type="evidence" value="ECO:0007669"/>
    <property type="project" value="InterPro"/>
</dbReference>
<dbReference type="InterPro" id="IPR014031">
    <property type="entry name" value="Ketoacyl_synth_C"/>
</dbReference>
<dbReference type="InterPro" id="IPR049551">
    <property type="entry name" value="PKS_DH_C"/>
</dbReference>
<feature type="region of interest" description="Disordered" evidence="12">
    <location>
        <begin position="691"/>
        <end position="713"/>
    </location>
</feature>
<sequence length="2841" mass="302603">MQNETLYAPTVAHLLRSRVDLYPDRIVFSHLPDGETVAEAWTYRHLHDRAESIATWLRTAGAQGERVLLLHANPLHFIAAFFGCMYAGAVAVPAYSPVGKRQTHRIAKIVTDSGARFALNSAKSLERDRAAIESSEVAGPLRWCATDVSAAEPIGTTLLTTAFPAPDDLAVLQYTSGSTGDPKGVMVTHRNFVHNLGSIRSAYDQGEVDTVREAQGVFWLPLHHDMGLVGGVLGTVHSGFGASLMSPVSFVQRPIRWLRLISGKSNIVTTAPNFAYDLCVRTTTPEERADLDLRGWRVAMCGAEAVRQESMERFAEAFAPAGFQRSALMPVYGLAEGTLLVSGSRRPEGPRYERLRRSALRDKRIVPAQDGDADSVVMVGCGRPQPGTHVEIADPRTRQLCPPDVVGEVWVASEAVAEGYWRQAEATAEIFGAELSGPAGPSRPYLRTGDLGFLRDGELFIAGRLKDLIVIRGRNLYPDDIESTVQDTHPGLVRGRGAAIAVEGADSDQLVIVQEVARDHLADLDAEAMSASIASAIARDHEIAVSRVVLVRGYSLPNTSSGKVQRFACRDRLADGGLKIVGDWSPAVIPASNEAGGDRGTPTTGDGDKPRAVSVRELERWMIDQLSDELRIPADQIDPNQLFAYYGLDSVRGVRLAAALGEYLGTDVAATIAYEYPTIAELARHLAAPTAVESSAPATQATPEPEGPSDDPIAIVGIGCRFPGADGPEAFWDMLARGTDAVTPVPEDRWDHDGSRWGGFLEDVRGFDAEFFGISPREAEHIDPQQRLLLEVTWEALSDAGLDVARLRGRRVGSFIGISTNDYGRMFYTSEDRLDAYSGTGNAASIAANRLSYFFDFHGPSVAVDTACSSSLVALHMACQSLRSEESSLAVVGGVNVILSPGLAITMSRAGVMSADGRCKAFDAAADGYVRSEGAGIVVLEKLSHAVANGHSIYAVVRGSAVDQDGRTNGLIAPSRRSQEDVLRNAYAQARIAPRDVGYVEAHGTGTLLGDAIEAGALSAVLAAGRAPGAECLVGSVKTNIGHSEAAAGIAGVIKVALALRHRTIPRSLHYREPNPGIDFPVSGLRVATQTEAWPTGREVAGVSSFGFGGTNAHAVLCAAPGSASATSNKRLEHRAVLTISAQSDDALRTLAERYRDVLTDDAPGAPDWTDVVYSAAVRQTHLDHRLAVVADSKSEAAESLSAFLRGESGPAVATGRRRNHAPELAFVFSGQGSQWLGMGRELFAREQTFREALAAADREIRRITGWSVIDEIHASAERARLDDVGVVQPTLFAVQVALAAWWRSVGVTPDAVVGHSMGEVAAAHVAGALNLADAATVICHRAAALRSVAGRGAMALVELSPAEVAARIAAFDGVGIAAVNGPRSTVVSGTPEAVRRLIDELAAADVFARLIKVDVASHGPQMDELCPALVAELSGLDPAEAALPLYSTVTGAPIEEELSAWYWSRNLRETVQFEAAVGRMIEDGYEVFLEISPHPVLTASVAEIWATRQAASRAAAGTAPVSVFGSVVRGTDERAALSASLAAVHCAGYPVEWRLSYPEGGQFVRLPRYPWQRERHWVTGVAEQTGLVERRPGRLERIDSAVHAGTTLWQTDIAVETLPALADHVVQSVPLVPAAMYVAVACAVAEERFGVRGYEIGGMRFDAPLTVGEGVVRRLQLVSVGDSSASASFGLYGSGKEFASERRWQQLTGGLMSALDDDAGPRSITLPGEWPEQISGPDFYRGLAALGLTYGPAFQRISRIDRRAGAAIARCTPPASGTPLTDNMIRIDTAFQLLAAALSGGSGPTSRAAYLPTSLDRLRVYADLPDAVQCYMVSRSSTEADEVEGDFQILAEDGRVLAEGFGFRVRRMESSAGHPESGSLDDWFHALRWHAEPLKDGSAQAMRGVSVLLGDDPLVQELGDRLLAAGQRVAVRGWDTKPEQFAEENDHIAAVVYSATEAITAEPVDEVHAQTLRFTRFVQALIRHDWHGAPPRLYVVTRGAQRVSDTERSGLAGAITAPIWGMARTIEFEHPEFRCTRIDLDVTAAQDHEAAAGEVDALGRELIAASSETELALRGGRRHVARLSRVPGPPPTVRTAREDEGYALIQPVSGLLDTMELRERPRRAPGPGEVEIRVHAAGLNFHDVVEALGIIPPDVGVDPVLGAECAGRIVAVGEGVRGLAPGDEVVAVAIPAFGAYVVTPAVLTAPIPAGIAATDAATIPIAFATAYRALCDLARLRRGERVLIHAATGGVGLAAIQIARWVGAEIYATAGSDEKRDYLRALGVDHVMDSRSLSFADDVRAATSGAGVDVVLNSLSGAAVSRSLALLRPFGRFVEIGKRDIQERRTLDMWQLRENVSHFTVDLAALAEQRPEELGATLGVVLDRVDAGDFRPLPVTEFGIGEAAAAFEHMSRARHIGKIVLTVGPEAQAPEIRVAAPRLSADGTYLVTGGLGGIGIEVARWLMRRGARHLVLVGRGDPGDSARSAIAELVDGGAEIITLRADISDGREVDDLFRVIGQSSFPLRGIVHAAGVLDDRLVDRLDEEALMRVLAPKVAGAWHLHNATSGTALDFLVFFASAAGVLGSPGQANYAAANAFLDGLAAYRRGRGMQAISIAWGPWSEVGLAARADRSAHLRAMGVGAIGTQDGLRILDRLILANPVHATVIPAGPSGWSTDLATLLEVPRFAELTSGVGEGTRSAIAARLAEAMPEDRTGIIGEYLTAEIARRLGMDAAAIDGDQPLRFMGLDSLAAMELRTRIERELPVTVPLVKILEGPSITEFTAWLVARLEVETPPEPADRSDSAPVSLTPGELLGRVDSLSDDAVEELLTEFLATEGDVAS</sequence>
<dbReference type="SMART" id="SM00825">
    <property type="entry name" value="PKS_KS"/>
    <property type="match status" value="1"/>
</dbReference>
<dbReference type="GO" id="GO:0031177">
    <property type="term" value="F:phosphopantetheine binding"/>
    <property type="evidence" value="ECO:0007669"/>
    <property type="project" value="InterPro"/>
</dbReference>
<dbReference type="FunFam" id="3.40.50.720:FF:000209">
    <property type="entry name" value="Polyketide synthase Pks12"/>
    <property type="match status" value="1"/>
</dbReference>
<dbReference type="InterPro" id="IPR045851">
    <property type="entry name" value="AMP-bd_C_sf"/>
</dbReference>
<dbReference type="SUPFAM" id="SSF53901">
    <property type="entry name" value="Thiolase-like"/>
    <property type="match status" value="1"/>
</dbReference>
<dbReference type="SUPFAM" id="SSF52151">
    <property type="entry name" value="FabD/lysophospholipase-like"/>
    <property type="match status" value="1"/>
</dbReference>
<keyword evidence="6" id="KW-0276">Fatty acid metabolism</keyword>
<feature type="domain" description="Carrier" evidence="13">
    <location>
        <begin position="2712"/>
        <end position="2789"/>
    </location>
</feature>
<dbReference type="Pfam" id="PF08659">
    <property type="entry name" value="KR"/>
    <property type="match status" value="1"/>
</dbReference>
<dbReference type="SMART" id="SM00822">
    <property type="entry name" value="PKS_KR"/>
    <property type="match status" value="1"/>
</dbReference>
<evidence type="ECO:0000256" key="1">
    <source>
        <dbReference type="ARBA" id="ARBA00006432"/>
    </source>
</evidence>
<dbReference type="Gene3D" id="3.40.50.720">
    <property type="entry name" value="NAD(P)-binding Rossmann-like Domain"/>
    <property type="match status" value="3"/>
</dbReference>
<keyword evidence="5 16" id="KW-0808">Transferase</keyword>
<dbReference type="InterPro" id="IPR020841">
    <property type="entry name" value="PKS_Beta-ketoAc_synthase_dom"/>
</dbReference>
<proteinExistence type="inferred from homology"/>
<feature type="domain" description="PKS/mFAS DH" evidence="15">
    <location>
        <begin position="1592"/>
        <end position="1875"/>
    </location>
</feature>
<dbReference type="Gene3D" id="3.40.47.10">
    <property type="match status" value="1"/>
</dbReference>
<dbReference type="Pfam" id="PF08240">
    <property type="entry name" value="ADH_N"/>
    <property type="match status" value="1"/>
</dbReference>
<dbReference type="Pfam" id="PF14765">
    <property type="entry name" value="PS-DH"/>
    <property type="match status" value="1"/>
</dbReference>
<dbReference type="InterPro" id="IPR000873">
    <property type="entry name" value="AMP-dep_synth/lig_dom"/>
</dbReference>
<evidence type="ECO:0000256" key="7">
    <source>
        <dbReference type="ARBA" id="ARBA00022857"/>
    </source>
</evidence>
<dbReference type="PANTHER" id="PTHR43775:SF37">
    <property type="entry name" value="SI:DKEY-61P9.11"/>
    <property type="match status" value="1"/>
</dbReference>